<protein>
    <submittedName>
        <fullName evidence="2">MFS transporter</fullName>
    </submittedName>
</protein>
<feature type="transmembrane region" description="Helical" evidence="1">
    <location>
        <begin position="119"/>
        <end position="140"/>
    </location>
</feature>
<feature type="transmembrane region" description="Helical" evidence="1">
    <location>
        <begin position="330"/>
        <end position="351"/>
    </location>
</feature>
<dbReference type="InterPro" id="IPR039672">
    <property type="entry name" value="MFS_2"/>
</dbReference>
<keyword evidence="1" id="KW-0472">Membrane</keyword>
<dbReference type="SUPFAM" id="SSF103473">
    <property type="entry name" value="MFS general substrate transporter"/>
    <property type="match status" value="1"/>
</dbReference>
<proteinExistence type="predicted"/>
<evidence type="ECO:0000256" key="1">
    <source>
        <dbReference type="SAM" id="Phobius"/>
    </source>
</evidence>
<sequence>MARNQKTTASEADGVSYRRARTWEIAFSQLNNGSAMIFYVLVGLMSYLQNAGYGIAVAVAGIILTVTRVFDGVIDPVLGLIIEKVNLPFGKLRFFMLGGWAVRSVAILALFVWGSGAGLGVWFFIAFYLVYIIGSSMNDIAGQMSGPVLTNDPRQRPTVQVWATTYAYLIPSMFTIISTVVFLPRHGNEFTIGMLSETAVTYVACSFVLQILACIGVARVDKPASFAHLTDDRAAAADTRAKVDVTVRDMWNVLAHNGPFQRYLISGASDKLAQVVKSQAVIGTLMWGILLGNMQLGTILSLVAILPGIVFAIFGARYTGKHGSKSATVTWTWICLILAALMAVFCLVVDLRSVLDNIALTIAFFLVYLLLNGASMVVTVANGAMRADVIDYEMDRSGKFLPATVTATYNIVDQIISSLGSTLALGAVALIGFTTVMPQPTDSPNTAILLMTVVLFFGLPILGWVCTLVAMKGYKLTRVEMIDVQKRVAARKTASAEAEPAGSFS</sequence>
<feature type="transmembrane region" description="Helical" evidence="1">
    <location>
        <begin position="415"/>
        <end position="436"/>
    </location>
</feature>
<comment type="caution">
    <text evidence="2">The sequence shown here is derived from an EMBL/GenBank/DDBJ whole genome shotgun (WGS) entry which is preliminary data.</text>
</comment>
<keyword evidence="3" id="KW-1185">Reference proteome</keyword>
<dbReference type="Proteomes" id="UP001196843">
    <property type="component" value="Unassembled WGS sequence"/>
</dbReference>
<feature type="transmembrane region" description="Helical" evidence="1">
    <location>
        <begin position="448"/>
        <end position="471"/>
    </location>
</feature>
<keyword evidence="1" id="KW-1133">Transmembrane helix</keyword>
<dbReference type="PANTHER" id="PTHR11328">
    <property type="entry name" value="MAJOR FACILITATOR SUPERFAMILY DOMAIN-CONTAINING PROTEIN"/>
    <property type="match status" value="1"/>
</dbReference>
<feature type="transmembrane region" description="Helical" evidence="1">
    <location>
        <begin position="161"/>
        <end position="183"/>
    </location>
</feature>
<name>A0ABS7HRB5_9MICO</name>
<evidence type="ECO:0000313" key="3">
    <source>
        <dbReference type="Proteomes" id="UP001196843"/>
    </source>
</evidence>
<feature type="transmembrane region" description="Helical" evidence="1">
    <location>
        <begin position="199"/>
        <end position="218"/>
    </location>
</feature>
<keyword evidence="1" id="KW-0812">Transmembrane</keyword>
<evidence type="ECO:0000313" key="2">
    <source>
        <dbReference type="EMBL" id="MBW9094965.1"/>
    </source>
</evidence>
<feature type="transmembrane region" description="Helical" evidence="1">
    <location>
        <begin position="53"/>
        <end position="82"/>
    </location>
</feature>
<feature type="transmembrane region" description="Helical" evidence="1">
    <location>
        <begin position="296"/>
        <end position="318"/>
    </location>
</feature>
<dbReference type="Pfam" id="PF13347">
    <property type="entry name" value="MFS_2"/>
    <property type="match status" value="1"/>
</dbReference>
<accession>A0ABS7HRB5</accession>
<feature type="transmembrane region" description="Helical" evidence="1">
    <location>
        <begin position="94"/>
        <end position="113"/>
    </location>
</feature>
<dbReference type="EMBL" id="JAEUAW010000012">
    <property type="protein sequence ID" value="MBW9094965.1"/>
    <property type="molecule type" value="Genomic_DNA"/>
</dbReference>
<reference evidence="2 3" key="1">
    <citation type="journal article" date="2021" name="MBio">
        <title>Poor Competitiveness of Bradyrhizobium in Pigeon Pea Root Colonization in Indian Soils.</title>
        <authorList>
            <person name="Chalasani D."/>
            <person name="Basu A."/>
            <person name="Pullabhotla S.V.S.R.N."/>
            <person name="Jorrin B."/>
            <person name="Neal A.L."/>
            <person name="Poole P.S."/>
            <person name="Podile A.R."/>
            <person name="Tkacz A."/>
        </authorList>
    </citation>
    <scope>NUCLEOTIDE SEQUENCE [LARGE SCALE GENOMIC DNA]</scope>
    <source>
        <strain evidence="2 3">HU14</strain>
    </source>
</reference>
<dbReference type="PANTHER" id="PTHR11328:SF24">
    <property type="entry name" value="MAJOR FACILITATOR SUPERFAMILY (MFS) PROFILE DOMAIN-CONTAINING PROTEIN"/>
    <property type="match status" value="1"/>
</dbReference>
<gene>
    <name evidence="2" type="ORF">JNB62_14855</name>
</gene>
<organism evidence="2 3">
    <name type="scientific">Microbacterium jejuense</name>
    <dbReference type="NCBI Taxonomy" id="1263637"/>
    <lineage>
        <taxon>Bacteria</taxon>
        <taxon>Bacillati</taxon>
        <taxon>Actinomycetota</taxon>
        <taxon>Actinomycetes</taxon>
        <taxon>Micrococcales</taxon>
        <taxon>Microbacteriaceae</taxon>
        <taxon>Microbacterium</taxon>
    </lineage>
</organism>
<feature type="transmembrane region" description="Helical" evidence="1">
    <location>
        <begin position="358"/>
        <end position="381"/>
    </location>
</feature>
<dbReference type="InterPro" id="IPR036259">
    <property type="entry name" value="MFS_trans_sf"/>
</dbReference>